<keyword evidence="1" id="KW-1133">Transmembrane helix</keyword>
<dbReference type="PANTHER" id="PTHR33772">
    <property type="entry name" value="THYMUS, BRAIN AND TESTES-ASSOCIATED"/>
    <property type="match status" value="1"/>
</dbReference>
<keyword evidence="1" id="KW-0472">Membrane</keyword>
<evidence type="ECO:0000256" key="1">
    <source>
        <dbReference type="SAM" id="Phobius"/>
    </source>
</evidence>
<dbReference type="OMA" id="HSTWTCL"/>
<dbReference type="GeneTree" id="ENSGT00940000174594"/>
<evidence type="ECO:0000313" key="3">
    <source>
        <dbReference type="Proteomes" id="UP000694546"/>
    </source>
</evidence>
<dbReference type="Ensembl" id="ENSGMOT00000039854.1">
    <property type="protein sequence ID" value="ENSGMOP00000037450.1"/>
    <property type="gene ID" value="ENSGMOG00000034707.1"/>
</dbReference>
<reference evidence="2" key="1">
    <citation type="submission" date="2025-08" db="UniProtKB">
        <authorList>
            <consortium name="Ensembl"/>
        </authorList>
    </citation>
    <scope>IDENTIFICATION</scope>
</reference>
<dbReference type="Proteomes" id="UP000694546">
    <property type="component" value="Chromosome 18"/>
</dbReference>
<keyword evidence="1" id="KW-0812">Transmembrane</keyword>
<dbReference type="InterPro" id="IPR037394">
    <property type="entry name" value="TBATA-like"/>
</dbReference>
<name>A0A8C5AUB1_GADMO</name>
<proteinExistence type="predicted"/>
<reference evidence="2" key="2">
    <citation type="submission" date="2025-09" db="UniProtKB">
        <authorList>
            <consortium name="Ensembl"/>
        </authorList>
    </citation>
    <scope>IDENTIFICATION</scope>
</reference>
<evidence type="ECO:0000313" key="2">
    <source>
        <dbReference type="Ensembl" id="ENSGMOP00000037450.1"/>
    </source>
</evidence>
<evidence type="ECO:0008006" key="4">
    <source>
        <dbReference type="Google" id="ProtNLM"/>
    </source>
</evidence>
<sequence length="253" mass="28743">MSTAATLPGPVSRSNTEEISVSNYCQVPFSAHSARTLIKSSPRFGTMSHHSFFSRHNPHPNRVTHIQGLNGNLVCTVRDDWGVTTSLFPHPLIKSQTGFRACPLPLGPLSPYGRLLPEAWREELKELAVKVNLASRAKNTLPPMDEPARRKTQYSARTGRIIPPSAQAYQRRTSTQRQAHHAQPLYDQELLVLEVLSQILQTDSLSQVQRWLLLAGQRGNMLVLLLYYLYYTFILFFLYRFCLRSLLLNIELS</sequence>
<keyword evidence="3" id="KW-1185">Reference proteome</keyword>
<dbReference type="Pfam" id="PF15256">
    <property type="entry name" value="SPATIAL"/>
    <property type="match status" value="1"/>
</dbReference>
<protein>
    <recommendedName>
        <fullName evidence="4">Thymus, brain and testes associated</fullName>
    </recommendedName>
</protein>
<dbReference type="PANTHER" id="PTHR33772:SF1">
    <property type="entry name" value="PROTEIN TBATA"/>
    <property type="match status" value="1"/>
</dbReference>
<accession>A0A8C5AUB1</accession>
<dbReference type="AlphaFoldDB" id="A0A8C5AUB1"/>
<organism evidence="2 3">
    <name type="scientific">Gadus morhua</name>
    <name type="common">Atlantic cod</name>
    <dbReference type="NCBI Taxonomy" id="8049"/>
    <lineage>
        <taxon>Eukaryota</taxon>
        <taxon>Metazoa</taxon>
        <taxon>Chordata</taxon>
        <taxon>Craniata</taxon>
        <taxon>Vertebrata</taxon>
        <taxon>Euteleostomi</taxon>
        <taxon>Actinopterygii</taxon>
        <taxon>Neopterygii</taxon>
        <taxon>Teleostei</taxon>
        <taxon>Neoteleostei</taxon>
        <taxon>Acanthomorphata</taxon>
        <taxon>Zeiogadaria</taxon>
        <taxon>Gadariae</taxon>
        <taxon>Gadiformes</taxon>
        <taxon>Gadoidei</taxon>
        <taxon>Gadidae</taxon>
        <taxon>Gadus</taxon>
    </lineage>
</organism>
<feature type="transmembrane region" description="Helical" evidence="1">
    <location>
        <begin position="219"/>
        <end position="239"/>
    </location>
</feature>